<proteinExistence type="predicted"/>
<sequence length="303" mass="35117">MWQYSRSKNVLAFYLRSSLLMKKLILFFLSSLFIGSAICQKNYEDLFTEIPQEDFPVIEKIPFEAGEEIEYKIYYSFITVGKGQIKVHKNPFKINNRGAYKVDVRAKTTGMVDWVAKIDDHWGGYIDTTSLIPHQAYRFIKEGGYRKTEIVNYDHNSQMLEVKSMGKYDETFKEPMYYQFPPQVRDLISGFAYFRSVDFDKLMPKDTITVPAFFEDTFYNLQIVYLGDETLELPIGKVRAHKVTPVMPETKIFDGENSIQAWFSADSNKIPLKINADLTVGSGGLEITSFRNIKYPINFDMSK</sequence>
<dbReference type="STRING" id="1028.SAMN05661096_00844"/>
<evidence type="ECO:0000313" key="2">
    <source>
        <dbReference type="Proteomes" id="UP000193804"/>
    </source>
</evidence>
<dbReference type="AlphaFoldDB" id="A0A1X7IPG8"/>
<dbReference type="EMBL" id="FXAW01000001">
    <property type="protein sequence ID" value="SMG16336.1"/>
    <property type="molecule type" value="Genomic_DNA"/>
</dbReference>
<dbReference type="Proteomes" id="UP000193804">
    <property type="component" value="Unassembled WGS sequence"/>
</dbReference>
<accession>A0A1X7IPG8</accession>
<gene>
    <name evidence="1" type="ORF">SAMN05661096_00844</name>
</gene>
<evidence type="ECO:0000313" key="1">
    <source>
        <dbReference type="EMBL" id="SMG16336.1"/>
    </source>
</evidence>
<evidence type="ECO:0008006" key="3">
    <source>
        <dbReference type="Google" id="ProtNLM"/>
    </source>
</evidence>
<name>A0A1X7IPG8_9BACT</name>
<keyword evidence="2" id="KW-1185">Reference proteome</keyword>
<dbReference type="InterPro" id="IPR021457">
    <property type="entry name" value="DUF3108"/>
</dbReference>
<dbReference type="Pfam" id="PF11306">
    <property type="entry name" value="DUF3108"/>
    <property type="match status" value="1"/>
</dbReference>
<reference evidence="2" key="1">
    <citation type="submission" date="2017-04" db="EMBL/GenBank/DDBJ databases">
        <authorList>
            <person name="Varghese N."/>
            <person name="Submissions S."/>
        </authorList>
    </citation>
    <scope>NUCLEOTIDE SEQUENCE [LARGE SCALE GENOMIC DNA]</scope>
    <source>
        <strain evidence="2">DSM 4125</strain>
    </source>
</reference>
<organism evidence="1 2">
    <name type="scientific">Marivirga sericea</name>
    <dbReference type="NCBI Taxonomy" id="1028"/>
    <lineage>
        <taxon>Bacteria</taxon>
        <taxon>Pseudomonadati</taxon>
        <taxon>Bacteroidota</taxon>
        <taxon>Cytophagia</taxon>
        <taxon>Cytophagales</taxon>
        <taxon>Marivirgaceae</taxon>
        <taxon>Marivirga</taxon>
    </lineage>
</organism>
<dbReference type="OrthoDB" id="9808473at2"/>
<protein>
    <recommendedName>
        <fullName evidence="3">DUF3108 domain-containing protein</fullName>
    </recommendedName>
</protein>